<accession>A0AAD1VRA7</accession>
<protein>
    <submittedName>
        <fullName evidence="1">Uncharacterized protein</fullName>
    </submittedName>
</protein>
<dbReference type="AlphaFoldDB" id="A0AAD1VRA7"/>
<dbReference type="Proteomes" id="UP001295444">
    <property type="component" value="Chromosome 02"/>
</dbReference>
<gene>
    <name evidence="1" type="ORF">PECUL_23A020714</name>
</gene>
<reference evidence="1" key="1">
    <citation type="submission" date="2022-03" db="EMBL/GenBank/DDBJ databases">
        <authorList>
            <person name="Alioto T."/>
            <person name="Alioto T."/>
            <person name="Gomez Garrido J."/>
        </authorList>
    </citation>
    <scope>NUCLEOTIDE SEQUENCE</scope>
</reference>
<keyword evidence="2" id="KW-1185">Reference proteome</keyword>
<name>A0AAD1VRA7_PELCU</name>
<proteinExistence type="predicted"/>
<dbReference type="PANTHER" id="PTHR21301:SF12">
    <property type="match status" value="1"/>
</dbReference>
<dbReference type="EMBL" id="OW240913">
    <property type="protein sequence ID" value="CAH2247488.1"/>
    <property type="molecule type" value="Genomic_DNA"/>
</dbReference>
<evidence type="ECO:0000313" key="1">
    <source>
        <dbReference type="EMBL" id="CAH2247488.1"/>
    </source>
</evidence>
<organism evidence="1 2">
    <name type="scientific">Pelobates cultripes</name>
    <name type="common">Western spadefoot toad</name>
    <dbReference type="NCBI Taxonomy" id="61616"/>
    <lineage>
        <taxon>Eukaryota</taxon>
        <taxon>Metazoa</taxon>
        <taxon>Chordata</taxon>
        <taxon>Craniata</taxon>
        <taxon>Vertebrata</taxon>
        <taxon>Euteleostomi</taxon>
        <taxon>Amphibia</taxon>
        <taxon>Batrachia</taxon>
        <taxon>Anura</taxon>
        <taxon>Pelobatoidea</taxon>
        <taxon>Pelobatidae</taxon>
        <taxon>Pelobates</taxon>
    </lineage>
</organism>
<sequence length="483" mass="54873">METLLVNISSRVLSVSEISVLNKGLGFVPLFDGDKLDLDIELYEFFQEGVIRDNLPTDVQIQEPELEVNCVDLSKCKNKRDEWRAVGALRSDDSIIIRAADKGEAIVVMDIDKYNAEAMAQLSNRVHYEKLSRDPTKEFQDSIGVITLEALNQGLINKKIFEFLNTFSVPASQNPQGSFESPWQAHCVRLWFFAYIDAYLQVLVVQMRSYIRDTSDFWGKLDNLGSSCRDSLLCTIDVCSLYTSIPDSGADLDLYVPSIKFTLEHDASSIHFLDVQVNKIDDGLCFDLFRKPTDKVAFLQANSFHPASMIRSLPFSQLLHVRRIVSQEANFDTQAQDFRSRGYNDTSLQETLAKAKNRERTSLLRTKGKNKRNKSNRIPCVTTYSSKSGLVKHVINKNWHVLQSDPEIADFFKERPLMAYKRSPSRARISSKPSTTWLTPIKGMHRCGHCANCNNVITGSEFTHPRTGKAFAIKELLITNRHR</sequence>
<dbReference type="PANTHER" id="PTHR21301">
    <property type="entry name" value="REVERSE TRANSCRIPTASE"/>
    <property type="match status" value="1"/>
</dbReference>
<evidence type="ECO:0000313" key="2">
    <source>
        <dbReference type="Proteomes" id="UP001295444"/>
    </source>
</evidence>